<dbReference type="Gene3D" id="3.30.200.20">
    <property type="entry name" value="Phosphorylase Kinase, domain 1"/>
    <property type="match status" value="1"/>
</dbReference>
<feature type="compositionally biased region" description="Low complexity" evidence="5">
    <location>
        <begin position="217"/>
        <end position="234"/>
    </location>
</feature>
<dbReference type="InterPro" id="IPR001245">
    <property type="entry name" value="Ser-Thr/Tyr_kinase_cat_dom"/>
</dbReference>
<feature type="binding site" evidence="4">
    <location>
        <position position="389"/>
    </location>
    <ligand>
        <name>ATP</name>
        <dbReference type="ChEBI" id="CHEBI:30616"/>
    </ligand>
</feature>
<dbReference type="GO" id="GO:0004674">
    <property type="term" value="F:protein serine/threonine kinase activity"/>
    <property type="evidence" value="ECO:0007669"/>
    <property type="project" value="UniProtKB-KW"/>
</dbReference>
<dbReference type="Pfam" id="PF07714">
    <property type="entry name" value="PK_Tyr_Ser-Thr"/>
    <property type="match status" value="1"/>
</dbReference>
<feature type="region of interest" description="Disordered" evidence="5">
    <location>
        <begin position="474"/>
        <end position="495"/>
    </location>
</feature>
<evidence type="ECO:0000256" key="5">
    <source>
        <dbReference type="SAM" id="MobiDB-lite"/>
    </source>
</evidence>
<protein>
    <submittedName>
        <fullName evidence="7">Kinase-like protein</fullName>
    </submittedName>
</protein>
<dbReference type="InterPro" id="IPR059179">
    <property type="entry name" value="MLKL-like_MCAfunc"/>
</dbReference>
<dbReference type="Gene3D" id="1.10.510.10">
    <property type="entry name" value="Transferase(Phosphotransferase) domain 1"/>
    <property type="match status" value="1"/>
</dbReference>
<reference evidence="7 8" key="1">
    <citation type="journal article" date="2015" name="Fungal Genet. Biol.">
        <title>Evolution of novel wood decay mechanisms in Agaricales revealed by the genome sequences of Fistulina hepatica and Cylindrobasidium torrendii.</title>
        <authorList>
            <person name="Floudas D."/>
            <person name="Held B.W."/>
            <person name="Riley R."/>
            <person name="Nagy L.G."/>
            <person name="Koehler G."/>
            <person name="Ransdell A.S."/>
            <person name="Younus H."/>
            <person name="Chow J."/>
            <person name="Chiniquy J."/>
            <person name="Lipzen A."/>
            <person name="Tritt A."/>
            <person name="Sun H."/>
            <person name="Haridas S."/>
            <person name="LaButti K."/>
            <person name="Ohm R.A."/>
            <person name="Kues U."/>
            <person name="Blanchette R.A."/>
            <person name="Grigoriev I.V."/>
            <person name="Minto R.E."/>
            <person name="Hibbett D.S."/>
        </authorList>
    </citation>
    <scope>NUCLEOTIDE SEQUENCE [LARGE SCALE GENOMIC DNA]</scope>
    <source>
        <strain evidence="7 8">ATCC 64428</strain>
    </source>
</reference>
<dbReference type="InterPro" id="IPR011009">
    <property type="entry name" value="Kinase-like_dom_sf"/>
</dbReference>
<sequence length="1065" mass="118721">MEREAQARLEEEQSQGWHRVKESVEKATKLTLDVIHDGLETSLPLLDLVPVPLVQSAAHTLLMIWSNLQSVDMNRLQCLRLTERCADILISIANEIEETADGHEISSVAEELKAPLERLVDSFKQVNAFLERQSHRPFLKRYLKRDEILKHIQSCDASLGDALGMFSLSIQIRTLKQVQESERRRQEDTKRILESMAASNRASAGQGQATTIPVPPSASSANALPSSSSVSTVVPSPSIPAATEIFNALRIKQSQVDQARDSADLRGLMRAALQTTSDAELIAVLQVGRDEMPEAIKTLQRALERLFDGTLGVESSSDSSVTLKDTLDREFMESGIDALRRLSRDQYPPGGLPSWTITRYEIDRDSRIGMGFFSDVYKGTWRGRTVAIKLLAETTPRGLFIREVEIWKTLKHRNVLELYGASSAVGSGPWFFVSPYLSNGSLVQYLRRLDLIMSPLKSPRVGMGMLRATLESSVRQSQGDNSVAPTLSVSTDSGNDPGDLLRFMHETAKGMEYLHSRGVLHGDLKAANVLVDDNFRCVISDFGQSEMRSEVYRLSNTLPSPHGTLRWQSPELMSGQSQRITNEMDIYAYAICCIEVLSMGRLPWPHQDDDNVRYLVLKNNARPPIPNTKYGSQGLTDLINACWDQNPFKRPSFSRIAKDVKMLRRNFGVVCESDAPTPLMAIQETFRAHPSPDMMPIPLPGSLSSYRTANESHASASPPSQTEYSMHMHREDTVQSSLYGGPDVYHVTEPVLYTSSSRPESSIFTETETSGEDSSLHAGVVAMDYEGYDSPPPLDERLAELRDERRYRILLSHEFHPSLTLPLWTPTHVLLGAVGYLLKPAGRFVSLFNAFNTEKSTDPDIMHWPSVYGYGTFKTGSYRHEKRSAAQRGLDAIVGFLTFKNRSGASSQNISRRYSYPMRAGHKMAILCTETTTYHYVDKLDAPKKWFMANVDAILAKFGPTHHIQKEDLYLIVGKLDAPNYALFVSHSHPDGQAHFNVFSSPRSGLPWGTFTTDTEVNGAYGGPSYQEPVAPVSSSKISTWGGPWDSVLLARLRFKPDVLEPTSL</sequence>
<feature type="compositionally biased region" description="Polar residues" evidence="5">
    <location>
        <begin position="474"/>
        <end position="494"/>
    </location>
</feature>
<dbReference type="InterPro" id="IPR051681">
    <property type="entry name" value="Ser/Thr_Kinases-Pseudokinases"/>
</dbReference>
<dbReference type="SUPFAM" id="SSF56112">
    <property type="entry name" value="Protein kinase-like (PK-like)"/>
    <property type="match status" value="1"/>
</dbReference>
<keyword evidence="8" id="KW-1185">Reference proteome</keyword>
<dbReference type="Proteomes" id="UP000054144">
    <property type="component" value="Unassembled WGS sequence"/>
</dbReference>
<keyword evidence="7" id="KW-0418">Kinase</keyword>
<evidence type="ECO:0000256" key="4">
    <source>
        <dbReference type="PROSITE-ProRule" id="PRU10141"/>
    </source>
</evidence>
<feature type="compositionally biased region" description="Polar residues" evidence="5">
    <location>
        <begin position="197"/>
        <end position="211"/>
    </location>
</feature>
<dbReference type="PROSITE" id="PS00107">
    <property type="entry name" value="PROTEIN_KINASE_ATP"/>
    <property type="match status" value="1"/>
</dbReference>
<name>A0A0D7AMY1_9AGAR</name>
<dbReference type="OrthoDB" id="1668230at2759"/>
<dbReference type="GO" id="GO:0005524">
    <property type="term" value="F:ATP binding"/>
    <property type="evidence" value="ECO:0007669"/>
    <property type="project" value="UniProtKB-UniRule"/>
</dbReference>
<dbReference type="InterPro" id="IPR036537">
    <property type="entry name" value="Adaptor_Cbl_N_dom_sf"/>
</dbReference>
<dbReference type="InterPro" id="IPR000719">
    <property type="entry name" value="Prot_kinase_dom"/>
</dbReference>
<feature type="compositionally biased region" description="Polar residues" evidence="5">
    <location>
        <begin position="703"/>
        <end position="724"/>
    </location>
</feature>
<dbReference type="PROSITE" id="PS50011">
    <property type="entry name" value="PROTEIN_KINASE_DOM"/>
    <property type="match status" value="1"/>
</dbReference>
<keyword evidence="3 4" id="KW-0067">ATP-binding</keyword>
<dbReference type="InterPro" id="IPR017441">
    <property type="entry name" value="Protein_kinase_ATP_BS"/>
</dbReference>
<dbReference type="SMART" id="SM00220">
    <property type="entry name" value="S_TKc"/>
    <property type="match status" value="1"/>
</dbReference>
<evidence type="ECO:0000313" key="7">
    <source>
        <dbReference type="EMBL" id="KIY53195.1"/>
    </source>
</evidence>
<dbReference type="PANTHER" id="PTHR44329">
    <property type="entry name" value="SERINE/THREONINE-PROTEIN KINASE TNNI3K-RELATED"/>
    <property type="match status" value="1"/>
</dbReference>
<dbReference type="InterPro" id="IPR054000">
    <property type="entry name" value="MLKL_N"/>
</dbReference>
<keyword evidence="2 4" id="KW-0547">Nucleotide-binding</keyword>
<evidence type="ECO:0000256" key="1">
    <source>
        <dbReference type="ARBA" id="ARBA00022527"/>
    </source>
</evidence>
<gene>
    <name evidence="7" type="ORF">FISHEDRAFT_33656</name>
</gene>
<dbReference type="AlphaFoldDB" id="A0A0D7AMY1"/>
<dbReference type="Pfam" id="PF22215">
    <property type="entry name" value="MLKL_N"/>
    <property type="match status" value="1"/>
</dbReference>
<evidence type="ECO:0000256" key="2">
    <source>
        <dbReference type="ARBA" id="ARBA00022741"/>
    </source>
</evidence>
<dbReference type="InterPro" id="IPR008271">
    <property type="entry name" value="Ser/Thr_kinase_AS"/>
</dbReference>
<feature type="region of interest" description="Disordered" evidence="5">
    <location>
        <begin position="197"/>
        <end position="234"/>
    </location>
</feature>
<accession>A0A0D7AMY1</accession>
<evidence type="ECO:0000256" key="3">
    <source>
        <dbReference type="ARBA" id="ARBA00022840"/>
    </source>
</evidence>
<dbReference type="PROSITE" id="PS00108">
    <property type="entry name" value="PROTEIN_KINASE_ST"/>
    <property type="match status" value="1"/>
</dbReference>
<feature type="region of interest" description="Disordered" evidence="5">
    <location>
        <begin position="703"/>
        <end position="725"/>
    </location>
</feature>
<proteinExistence type="predicted"/>
<dbReference type="CDD" id="cd21037">
    <property type="entry name" value="MLKL_NTD"/>
    <property type="match status" value="1"/>
</dbReference>
<evidence type="ECO:0000259" key="6">
    <source>
        <dbReference type="PROSITE" id="PS50011"/>
    </source>
</evidence>
<feature type="domain" description="Protein kinase" evidence="6">
    <location>
        <begin position="362"/>
        <end position="663"/>
    </location>
</feature>
<dbReference type="EMBL" id="KN881627">
    <property type="protein sequence ID" value="KIY53195.1"/>
    <property type="molecule type" value="Genomic_DNA"/>
</dbReference>
<organism evidence="7 8">
    <name type="scientific">Fistulina hepatica ATCC 64428</name>
    <dbReference type="NCBI Taxonomy" id="1128425"/>
    <lineage>
        <taxon>Eukaryota</taxon>
        <taxon>Fungi</taxon>
        <taxon>Dikarya</taxon>
        <taxon>Basidiomycota</taxon>
        <taxon>Agaricomycotina</taxon>
        <taxon>Agaricomycetes</taxon>
        <taxon>Agaricomycetidae</taxon>
        <taxon>Agaricales</taxon>
        <taxon>Fistulinaceae</taxon>
        <taxon>Fistulina</taxon>
    </lineage>
</organism>
<keyword evidence="1" id="KW-0723">Serine/threonine-protein kinase</keyword>
<dbReference type="GO" id="GO:0007166">
    <property type="term" value="P:cell surface receptor signaling pathway"/>
    <property type="evidence" value="ECO:0007669"/>
    <property type="project" value="InterPro"/>
</dbReference>
<evidence type="ECO:0000313" key="8">
    <source>
        <dbReference type="Proteomes" id="UP000054144"/>
    </source>
</evidence>
<keyword evidence="7" id="KW-0808">Transferase</keyword>
<dbReference type="Gene3D" id="1.20.930.20">
    <property type="entry name" value="Adaptor protein Cbl, N-terminal domain"/>
    <property type="match status" value="1"/>
</dbReference>